<evidence type="ECO:0000256" key="5">
    <source>
        <dbReference type="ARBA" id="ARBA00022741"/>
    </source>
</evidence>
<keyword evidence="5" id="KW-0547">Nucleotide-binding</keyword>
<evidence type="ECO:0000313" key="12">
    <source>
        <dbReference type="EMBL" id="GFE41157.1"/>
    </source>
</evidence>
<evidence type="ECO:0000256" key="3">
    <source>
        <dbReference type="ARBA" id="ARBA00022722"/>
    </source>
</evidence>
<evidence type="ECO:0000259" key="11">
    <source>
        <dbReference type="PROSITE" id="PS51643"/>
    </source>
</evidence>
<dbReference type="InterPro" id="IPR006483">
    <property type="entry name" value="CRISPR-assoc_Cas3_HD"/>
</dbReference>
<organism evidence="12 13">
    <name type="scientific">Streptomyces tubercidicus</name>
    <dbReference type="NCBI Taxonomy" id="47759"/>
    <lineage>
        <taxon>Bacteria</taxon>
        <taxon>Bacillati</taxon>
        <taxon>Actinomycetota</taxon>
        <taxon>Actinomycetes</taxon>
        <taxon>Kitasatosporales</taxon>
        <taxon>Streptomycetaceae</taxon>
        <taxon>Streptomyces</taxon>
    </lineage>
</organism>
<accession>A0A640V0D6</accession>
<dbReference type="GO" id="GO:0016787">
    <property type="term" value="F:hydrolase activity"/>
    <property type="evidence" value="ECO:0007669"/>
    <property type="project" value="UniProtKB-KW"/>
</dbReference>
<dbReference type="RefSeq" id="WP_246241494.1">
    <property type="nucleotide sequence ID" value="NZ_BLIR01000003.1"/>
</dbReference>
<dbReference type="InterPro" id="IPR014001">
    <property type="entry name" value="Helicase_ATP-bd"/>
</dbReference>
<dbReference type="SUPFAM" id="SSF109604">
    <property type="entry name" value="HD-domain/PDEase-like"/>
    <property type="match status" value="1"/>
</dbReference>
<dbReference type="Pfam" id="PF18395">
    <property type="entry name" value="Cas3_C"/>
    <property type="match status" value="1"/>
</dbReference>
<keyword evidence="7 12" id="KW-0347">Helicase</keyword>
<dbReference type="GO" id="GO:0004386">
    <property type="term" value="F:helicase activity"/>
    <property type="evidence" value="ECO:0007669"/>
    <property type="project" value="UniProtKB-KW"/>
</dbReference>
<dbReference type="SMART" id="SM00487">
    <property type="entry name" value="DEXDc"/>
    <property type="match status" value="1"/>
</dbReference>
<feature type="region of interest" description="Disordered" evidence="10">
    <location>
        <begin position="734"/>
        <end position="755"/>
    </location>
</feature>
<dbReference type="GO" id="GO:0005524">
    <property type="term" value="F:ATP binding"/>
    <property type="evidence" value="ECO:0007669"/>
    <property type="project" value="UniProtKB-KW"/>
</dbReference>
<gene>
    <name evidence="12" type="primary">cas3</name>
    <name evidence="12" type="ORF">Stube_58300</name>
</gene>
<sequence>MAGIPGPDDSLDLHAALGALVGKTPEYAEGTMNLLLSHMLDAAAIADVMWERYLAPSTRRLLDETAGGQGRGRGLFIWLCGMHDYGKATPAFQHRWPREAEAVRAAGLRWHEPTAGRFAWHHGRAGGYLLQRLLSAAGWPEEHIDWVWPLVAGHHGFFSVESALKPDRKARGQLEGDERWAEVRLTLVQRLSGELGLGALTAPAPAVVPTRAVQLQLSGLIVMTDWIASGAGFRGIDALADVSFQGARQRAAAAWEKLGLQGGWGELPEPPPDAFAKRFGCEPRPSQELAMETARQMAAPGLMVIEAPMGEGKTRAALMAAEILAAKFGADGVFVGMPEWSTDDPMFGKVREWVSRIDGKLADRVALLHGKRTFNKEWSALLSEPRGVRLAAVGECDEDERHGEQASDDPHGSGGGGPVARVPAEWFFGYARGLLCPFVVGPVDQLLYATTRTKFVMLRMAGLVGKVVVLDEVHATDVYTSQFLLEGLRWFGQAGVPVVLLSATLPAPQRQALVDAYLAGALGCEEFTADDLRHPQGYPSATVVWNAPDGTGHRSGVSVCDSWRTDRPVDVVLLPEAVPEGGADPEEHRAADTAADAAVADLLGEELTHGGCALVIRNTVERAQALCTVLRERFGDQVVLLHEQLPLGTRADRTAECLHRLAPWPTGTAAVRPQMIVVATQVAEQAFDVDVDVLITDMAPIDALLQRMGRLHRGDRMHRPGRLARPRVIVTGWAPGSALPGRDGTDADPLGRGAPRFPARSQALYGRHLLLHTAALVFTAAGQSGGWSLPGDIPALVAAGYGGDDEVPEAWRDDTDAARRQEEAERRERIGNASHHLLTRRGDREATTLADLHYVAVPPVKGDAGMTALVRDGDPGAEAVLVIHDGARYLTLSGSALAEDGAVPDNDLIDEVLADTVKLPATCSSEAAVELSVLPGWVGHERLKYRRALVLGADRTASVSGRRLRYDPVLGIIDEGAVTAESSGSAVVRG</sequence>
<evidence type="ECO:0000256" key="7">
    <source>
        <dbReference type="ARBA" id="ARBA00022806"/>
    </source>
</evidence>
<feature type="compositionally biased region" description="Basic and acidic residues" evidence="10">
    <location>
        <begin position="399"/>
        <end position="411"/>
    </location>
</feature>
<keyword evidence="3" id="KW-0540">Nuclease</keyword>
<dbReference type="Pfam" id="PF22590">
    <property type="entry name" value="Cas3-like_C_2"/>
    <property type="match status" value="1"/>
</dbReference>
<dbReference type="GO" id="GO:0004519">
    <property type="term" value="F:endonuclease activity"/>
    <property type="evidence" value="ECO:0007669"/>
    <property type="project" value="UniProtKB-KW"/>
</dbReference>
<dbReference type="GeneID" id="96286897"/>
<proteinExistence type="inferred from homology"/>
<protein>
    <submittedName>
        <fullName evidence="12">CRISPR-associated endonuclease/helicase Cas3</fullName>
    </submittedName>
</protein>
<dbReference type="InterPro" id="IPR006474">
    <property type="entry name" value="Helicase_Cas3_CRISPR-ass_core"/>
</dbReference>
<keyword evidence="9" id="KW-0051">Antiviral defense</keyword>
<keyword evidence="12" id="KW-0255">Endonuclease</keyword>
<evidence type="ECO:0000256" key="8">
    <source>
        <dbReference type="ARBA" id="ARBA00022840"/>
    </source>
</evidence>
<dbReference type="SUPFAM" id="SSF52540">
    <property type="entry name" value="P-loop containing nucleoside triphosphate hydrolases"/>
    <property type="match status" value="1"/>
</dbReference>
<keyword evidence="4" id="KW-0479">Metal-binding</keyword>
<dbReference type="InterPro" id="IPR027417">
    <property type="entry name" value="P-loop_NTPase"/>
</dbReference>
<evidence type="ECO:0000313" key="13">
    <source>
        <dbReference type="Proteomes" id="UP000431826"/>
    </source>
</evidence>
<evidence type="ECO:0000256" key="6">
    <source>
        <dbReference type="ARBA" id="ARBA00022801"/>
    </source>
</evidence>
<dbReference type="NCBIfam" id="TIGR01596">
    <property type="entry name" value="cas3_HD"/>
    <property type="match status" value="1"/>
</dbReference>
<evidence type="ECO:0000256" key="10">
    <source>
        <dbReference type="SAM" id="MobiDB-lite"/>
    </source>
</evidence>
<dbReference type="AlphaFoldDB" id="A0A640V0D6"/>
<dbReference type="NCBIfam" id="TIGR01587">
    <property type="entry name" value="cas3_core"/>
    <property type="match status" value="1"/>
</dbReference>
<evidence type="ECO:0000256" key="4">
    <source>
        <dbReference type="ARBA" id="ARBA00022723"/>
    </source>
</evidence>
<name>A0A640V0D6_9ACTN</name>
<dbReference type="PROSITE" id="PS51643">
    <property type="entry name" value="HD_CAS3"/>
    <property type="match status" value="1"/>
</dbReference>
<dbReference type="Proteomes" id="UP000431826">
    <property type="component" value="Unassembled WGS sequence"/>
</dbReference>
<evidence type="ECO:0000256" key="2">
    <source>
        <dbReference type="ARBA" id="ARBA00009046"/>
    </source>
</evidence>
<dbReference type="Gene3D" id="1.10.3210.30">
    <property type="match status" value="1"/>
</dbReference>
<dbReference type="EMBL" id="BLIR01000003">
    <property type="protein sequence ID" value="GFE41157.1"/>
    <property type="molecule type" value="Genomic_DNA"/>
</dbReference>
<comment type="similarity">
    <text evidence="2">In the central section; belongs to the CRISPR-associated helicase Cas3 family.</text>
</comment>
<dbReference type="InterPro" id="IPR038257">
    <property type="entry name" value="CRISPR-assoc_Cas3_HD_sf"/>
</dbReference>
<dbReference type="InterPro" id="IPR054712">
    <property type="entry name" value="Cas3-like_dom"/>
</dbReference>
<keyword evidence="13" id="KW-1185">Reference proteome</keyword>
<feature type="region of interest" description="Disordered" evidence="10">
    <location>
        <begin position="395"/>
        <end position="417"/>
    </location>
</feature>
<evidence type="ECO:0000256" key="9">
    <source>
        <dbReference type="ARBA" id="ARBA00023118"/>
    </source>
</evidence>
<dbReference type="Gene3D" id="3.40.50.300">
    <property type="entry name" value="P-loop containing nucleotide triphosphate hydrolases"/>
    <property type="match status" value="2"/>
</dbReference>
<keyword evidence="8" id="KW-0067">ATP-binding</keyword>
<dbReference type="CDD" id="cd09641">
    <property type="entry name" value="Cas3''_I"/>
    <property type="match status" value="1"/>
</dbReference>
<comment type="caution">
    <text evidence="12">The sequence shown here is derived from an EMBL/GenBank/DDBJ whole genome shotgun (WGS) entry which is preliminary data.</text>
</comment>
<dbReference type="GO" id="GO:0051607">
    <property type="term" value="P:defense response to virus"/>
    <property type="evidence" value="ECO:0007669"/>
    <property type="project" value="UniProtKB-KW"/>
</dbReference>
<dbReference type="Pfam" id="PF18019">
    <property type="entry name" value="Cas3_HD"/>
    <property type="match status" value="1"/>
</dbReference>
<dbReference type="InterPro" id="IPR041372">
    <property type="entry name" value="Cas3_C"/>
</dbReference>
<keyword evidence="6" id="KW-0378">Hydrolase</keyword>
<dbReference type="CDD" id="cd17930">
    <property type="entry name" value="DEXHc_cas3"/>
    <property type="match status" value="1"/>
</dbReference>
<evidence type="ECO:0000256" key="1">
    <source>
        <dbReference type="ARBA" id="ARBA00006847"/>
    </source>
</evidence>
<reference evidence="12 13" key="1">
    <citation type="submission" date="2019-12" db="EMBL/GenBank/DDBJ databases">
        <title>Whole genome shotgun sequence of Streptomyces tubercidicus NBRC 13090.</title>
        <authorList>
            <person name="Ichikawa N."/>
            <person name="Kimura A."/>
            <person name="Kitahashi Y."/>
            <person name="Komaki H."/>
            <person name="Tamura T."/>
        </authorList>
    </citation>
    <scope>NUCLEOTIDE SEQUENCE [LARGE SCALE GENOMIC DNA]</scope>
    <source>
        <strain evidence="12 13">NBRC 13090</strain>
    </source>
</reference>
<feature type="domain" description="HD Cas3-type" evidence="11">
    <location>
        <begin position="28"/>
        <end position="227"/>
    </location>
</feature>
<comment type="similarity">
    <text evidence="1">In the N-terminal section; belongs to the CRISPR-associated nuclease Cas3-HD family.</text>
</comment>
<dbReference type="GO" id="GO:0046872">
    <property type="term" value="F:metal ion binding"/>
    <property type="evidence" value="ECO:0007669"/>
    <property type="project" value="UniProtKB-KW"/>
</dbReference>